<proteinExistence type="inferred from homology"/>
<dbReference type="Pfam" id="PF00126">
    <property type="entry name" value="HTH_1"/>
    <property type="match status" value="1"/>
</dbReference>
<dbReference type="SUPFAM" id="SSF46785">
    <property type="entry name" value="Winged helix' DNA-binding domain"/>
    <property type="match status" value="1"/>
</dbReference>
<dbReference type="PANTHER" id="PTHR30118">
    <property type="entry name" value="HTH-TYPE TRANSCRIPTIONAL REGULATOR LEUO-RELATED"/>
    <property type="match status" value="1"/>
</dbReference>
<dbReference type="InterPro" id="IPR005119">
    <property type="entry name" value="LysR_subst-bd"/>
</dbReference>
<evidence type="ECO:0000256" key="2">
    <source>
        <dbReference type="ARBA" id="ARBA00009437"/>
    </source>
</evidence>
<evidence type="ECO:0000259" key="7">
    <source>
        <dbReference type="PROSITE" id="PS50931"/>
    </source>
</evidence>
<dbReference type="InterPro" id="IPR036390">
    <property type="entry name" value="WH_DNA-bd_sf"/>
</dbReference>
<accession>A0A1H5BBP5</accession>
<protein>
    <submittedName>
        <fullName evidence="8">Transcriptional regulator, LysR family</fullName>
    </submittedName>
</protein>
<comment type="function">
    <text evidence="1">NodD regulates the expression of the nodABCFE genes which encode other nodulation proteins. NodD is also a negative regulator of its own expression. Binds flavonoids as inducers.</text>
</comment>
<keyword evidence="5" id="KW-0238">DNA-binding</keyword>
<dbReference type="InterPro" id="IPR000847">
    <property type="entry name" value="LysR_HTH_N"/>
</dbReference>
<reference evidence="8 9" key="1">
    <citation type="submission" date="2016-10" db="EMBL/GenBank/DDBJ databases">
        <authorList>
            <person name="de Groot N.N."/>
        </authorList>
    </citation>
    <scope>NUCLEOTIDE SEQUENCE [LARGE SCALE GENOMIC DNA]</scope>
    <source>
        <strain evidence="8 9">MT12</strain>
    </source>
</reference>
<evidence type="ECO:0000256" key="1">
    <source>
        <dbReference type="ARBA" id="ARBA00003502"/>
    </source>
</evidence>
<dbReference type="Gene3D" id="1.10.10.10">
    <property type="entry name" value="Winged helix-like DNA-binding domain superfamily/Winged helix DNA-binding domain"/>
    <property type="match status" value="1"/>
</dbReference>
<organism evidence="8 9">
    <name type="scientific">Bradyrhizobium erythrophlei</name>
    <dbReference type="NCBI Taxonomy" id="1437360"/>
    <lineage>
        <taxon>Bacteria</taxon>
        <taxon>Pseudomonadati</taxon>
        <taxon>Pseudomonadota</taxon>
        <taxon>Alphaproteobacteria</taxon>
        <taxon>Hyphomicrobiales</taxon>
        <taxon>Nitrobacteraceae</taxon>
        <taxon>Bradyrhizobium</taxon>
    </lineage>
</organism>
<evidence type="ECO:0000256" key="3">
    <source>
        <dbReference type="ARBA" id="ARBA00022458"/>
    </source>
</evidence>
<name>A0A1H5BBP5_9BRAD</name>
<dbReference type="InterPro" id="IPR036388">
    <property type="entry name" value="WH-like_DNA-bd_sf"/>
</dbReference>
<dbReference type="PANTHER" id="PTHR30118:SF15">
    <property type="entry name" value="TRANSCRIPTIONAL REGULATORY PROTEIN"/>
    <property type="match status" value="1"/>
</dbReference>
<evidence type="ECO:0000313" key="8">
    <source>
        <dbReference type="EMBL" id="SED51767.1"/>
    </source>
</evidence>
<dbReference type="SUPFAM" id="SSF53850">
    <property type="entry name" value="Periplasmic binding protein-like II"/>
    <property type="match status" value="1"/>
</dbReference>
<sequence>MDLLSLTIHDMNDDMNLRSIDLNLLVALDALLTERHVTKAADRVGLSQPAMSNALNRLRAMFEDELLVRTTSGMKPTPRATELAEPLRQVLRQVERVMASDAGFDPARTERTFTIRMSDILACLLLPRLAAARPPDARISYNTIHLPPALTIDALERDEIDVAVSMGLEHSASIRSETLLRDRMVCLMRSGHEIKRGRLTFERFIAQEHMKVSMSPTDLRFVDDVLAERGHRRHIALNVPHWLVVPHVLKSTDLLAVMPRHLAAVLMDDGLRMEELPFESAPFDWMLYWHRRYDQSNANGWLRDRLRAACSDLG</sequence>
<keyword evidence="6" id="KW-0804">Transcription</keyword>
<evidence type="ECO:0000256" key="6">
    <source>
        <dbReference type="ARBA" id="ARBA00023163"/>
    </source>
</evidence>
<dbReference type="GO" id="GO:0003700">
    <property type="term" value="F:DNA-binding transcription factor activity"/>
    <property type="evidence" value="ECO:0007669"/>
    <property type="project" value="InterPro"/>
</dbReference>
<dbReference type="GO" id="GO:0003677">
    <property type="term" value="F:DNA binding"/>
    <property type="evidence" value="ECO:0007669"/>
    <property type="project" value="UniProtKB-KW"/>
</dbReference>
<dbReference type="Pfam" id="PF03466">
    <property type="entry name" value="LysR_substrate"/>
    <property type="match status" value="1"/>
</dbReference>
<dbReference type="InterPro" id="IPR037402">
    <property type="entry name" value="YidZ_PBP2"/>
</dbReference>
<dbReference type="AlphaFoldDB" id="A0A1H5BBP5"/>
<gene>
    <name evidence="8" type="ORF">SAMN05444164_4977</name>
</gene>
<dbReference type="InterPro" id="IPR050389">
    <property type="entry name" value="LysR-type_TF"/>
</dbReference>
<dbReference type="CDD" id="cd08417">
    <property type="entry name" value="PBP2_Nitroaromatics_like"/>
    <property type="match status" value="1"/>
</dbReference>
<comment type="similarity">
    <text evidence="2">Belongs to the LysR transcriptional regulatory family.</text>
</comment>
<evidence type="ECO:0000313" key="9">
    <source>
        <dbReference type="Proteomes" id="UP000198992"/>
    </source>
</evidence>
<feature type="domain" description="HTH lysR-type" evidence="7">
    <location>
        <begin position="20"/>
        <end position="77"/>
    </location>
</feature>
<dbReference type="PROSITE" id="PS50931">
    <property type="entry name" value="HTH_LYSR"/>
    <property type="match status" value="1"/>
</dbReference>
<keyword evidence="3" id="KW-0536">Nodulation</keyword>
<keyword evidence="4" id="KW-0805">Transcription regulation</keyword>
<dbReference type="Gene3D" id="3.40.190.10">
    <property type="entry name" value="Periplasmic binding protein-like II"/>
    <property type="match status" value="2"/>
</dbReference>
<dbReference type="Proteomes" id="UP000198992">
    <property type="component" value="Unassembled WGS sequence"/>
</dbReference>
<dbReference type="PRINTS" id="PR00039">
    <property type="entry name" value="HTHLYSR"/>
</dbReference>
<evidence type="ECO:0000256" key="5">
    <source>
        <dbReference type="ARBA" id="ARBA00023125"/>
    </source>
</evidence>
<evidence type="ECO:0000256" key="4">
    <source>
        <dbReference type="ARBA" id="ARBA00023015"/>
    </source>
</evidence>
<dbReference type="EMBL" id="FNTH01000001">
    <property type="protein sequence ID" value="SED51767.1"/>
    <property type="molecule type" value="Genomic_DNA"/>
</dbReference>